<organism evidence="1 2">
    <name type="scientific">Mycolicibacterium elephantis</name>
    <dbReference type="NCBI Taxonomy" id="81858"/>
    <lineage>
        <taxon>Bacteria</taxon>
        <taxon>Bacillati</taxon>
        <taxon>Actinomycetota</taxon>
        <taxon>Actinomycetes</taxon>
        <taxon>Mycobacteriales</taxon>
        <taxon>Mycobacteriaceae</taxon>
        <taxon>Mycolicibacterium</taxon>
    </lineage>
</organism>
<keyword evidence="1" id="KW-0503">Monooxygenase</keyword>
<dbReference type="InterPro" id="IPR036188">
    <property type="entry name" value="FAD/NAD-bd_sf"/>
</dbReference>
<dbReference type="Pfam" id="PF13738">
    <property type="entry name" value="Pyr_redox_3"/>
    <property type="match status" value="1"/>
</dbReference>
<comment type="caution">
    <text evidence="1">The sequence shown here is derived from an EMBL/GenBank/DDBJ whole genome shotgun (WGS) entry which is preliminary data.</text>
</comment>
<accession>A0A1X0CZV8</accession>
<dbReference type="GO" id="GO:0004497">
    <property type="term" value="F:monooxygenase activity"/>
    <property type="evidence" value="ECO:0007669"/>
    <property type="project" value="UniProtKB-KW"/>
</dbReference>
<dbReference type="PRINTS" id="PR00368">
    <property type="entry name" value="FADPNR"/>
</dbReference>
<dbReference type="SUPFAM" id="SSF51905">
    <property type="entry name" value="FAD/NAD(P)-binding domain"/>
    <property type="match status" value="2"/>
</dbReference>
<evidence type="ECO:0000313" key="2">
    <source>
        <dbReference type="Proteomes" id="UP000192772"/>
    </source>
</evidence>
<dbReference type="PANTHER" id="PTHR42877:SF4">
    <property type="entry name" value="FAD_NAD(P)-BINDING DOMAIN-CONTAINING PROTEIN-RELATED"/>
    <property type="match status" value="1"/>
</dbReference>
<keyword evidence="1" id="KW-0560">Oxidoreductase</keyword>
<dbReference type="RefSeq" id="WP_083043069.1">
    <property type="nucleotide sequence ID" value="NZ_MVHP01000013.1"/>
</dbReference>
<reference evidence="1 2" key="1">
    <citation type="submission" date="2017-02" db="EMBL/GenBank/DDBJ databases">
        <title>The new phylogeny of genus Mycobacterium.</title>
        <authorList>
            <person name="Tortoli E."/>
            <person name="Trovato A."/>
            <person name="Cirillo D.M."/>
        </authorList>
    </citation>
    <scope>NUCLEOTIDE SEQUENCE [LARGE SCALE GENOMIC DNA]</scope>
    <source>
        <strain evidence="1 2">FI-09383</strain>
    </source>
</reference>
<dbReference type="EMBL" id="MVHP01000013">
    <property type="protein sequence ID" value="ORA65643.1"/>
    <property type="molecule type" value="Genomic_DNA"/>
</dbReference>
<dbReference type="PANTHER" id="PTHR42877">
    <property type="entry name" value="L-ORNITHINE N(5)-MONOOXYGENASE-RELATED"/>
    <property type="match status" value="1"/>
</dbReference>
<sequence length="641" mass="72123">MRNPHAGQPFTTTDEEIAAALLDVSIPTLLLSCVHMAGDPAIIRGGLKPAGLFLNEVQGFMSEEDKAAARKLALEIIADYRDRGCPEPEPIGADLLHEMMQWLVCEPVPDEYVPMLLEEMELDGRDSRAARSTVEGDATDFPVVVIGCGESGLLAGIRLKQAGIPFTIVEKNAGVGGTWYQNTYPGARVDVPNHFYCYSFEPTDQWTHFFAEQPELQAYFERVMDKHDIGRHVLWETEVTEAAWDDDTATWTVRVRDRSGTAAELSARAVISAVGQLDRPHIPTIEGQHEFAGPTFHSSAWDHTVDLHGKRVAMIGAGASGFQIAPTIAPDVGHLTVFQRTAQWMFPNMGYHDEVGPGVQWALRHLPFYGRWYRFLLFWPWCDKGFDVARVDPSYPDQHRAVNEVSEGARIMFTEWIKSQVGDDPELLAKVVPDYPPTGKRTLQDNGSWLKTLTRENVDLVRTGIDHIETDAVVTEDGTRYPADVLIYATGFAHTKLLWPMTIRGRGGEILSERWGERPAAYLGITIPGYPNFFCMNGPGTWLASGGSLIFHSECQMRYITQCLELLIAGGHKTMEPTVEKTRDWHQRSQAEMRTLVWSQPTIKHSYFKNSLGEVHTLSPWRLVDYWNWTREPDPTDFVIR</sequence>
<evidence type="ECO:0000313" key="1">
    <source>
        <dbReference type="EMBL" id="ORA65643.1"/>
    </source>
</evidence>
<dbReference type="Gene3D" id="3.50.50.60">
    <property type="entry name" value="FAD/NAD(P)-binding domain"/>
    <property type="match status" value="2"/>
</dbReference>
<name>A0A1X0CZV8_9MYCO</name>
<dbReference type="InterPro" id="IPR051209">
    <property type="entry name" value="FAD-bind_Monooxygenase_sf"/>
</dbReference>
<dbReference type="STRING" id="81858.BST23_13305"/>
<dbReference type="OrthoDB" id="5168853at2"/>
<dbReference type="AlphaFoldDB" id="A0A1X0CZV8"/>
<proteinExistence type="predicted"/>
<dbReference type="Proteomes" id="UP000192772">
    <property type="component" value="Unassembled WGS sequence"/>
</dbReference>
<protein>
    <submittedName>
        <fullName evidence="1">4-hydroxyacetophenone monooxygenase</fullName>
    </submittedName>
</protein>
<gene>
    <name evidence="1" type="ORF">BST23_13305</name>
</gene>